<keyword evidence="1" id="KW-0723">Serine/threonine-protein kinase</keyword>
<evidence type="ECO:0000313" key="9">
    <source>
        <dbReference type="Proteomes" id="UP000186601"/>
    </source>
</evidence>
<evidence type="ECO:0000256" key="5">
    <source>
        <dbReference type="ARBA" id="ARBA00022840"/>
    </source>
</evidence>
<evidence type="ECO:0000256" key="1">
    <source>
        <dbReference type="ARBA" id="ARBA00022527"/>
    </source>
</evidence>
<dbReference type="PROSITE" id="PS51158">
    <property type="entry name" value="ALPHA_KINASE"/>
    <property type="match status" value="1"/>
</dbReference>
<feature type="domain" description="Alpha-type protein kinase" evidence="7">
    <location>
        <begin position="316"/>
        <end position="546"/>
    </location>
</feature>
<proteinExistence type="predicted"/>
<dbReference type="STRING" id="98765.A0A2R6NS83"/>
<accession>A0A2R6NS83</accession>
<comment type="caution">
    <text evidence="8">The sequence shown here is derived from an EMBL/GenBank/DDBJ whole genome shotgun (WGS) entry which is preliminary data.</text>
</comment>
<dbReference type="OrthoDB" id="2802092at2759"/>
<keyword evidence="5" id="KW-0067">ATP-binding</keyword>
<dbReference type="InterPro" id="IPR051852">
    <property type="entry name" value="Alpha-type_PK"/>
</dbReference>
<evidence type="ECO:0000256" key="6">
    <source>
        <dbReference type="SAM" id="MobiDB-lite"/>
    </source>
</evidence>
<feature type="region of interest" description="Disordered" evidence="6">
    <location>
        <begin position="558"/>
        <end position="591"/>
    </location>
</feature>
<feature type="compositionally biased region" description="Low complexity" evidence="6">
    <location>
        <begin position="109"/>
        <end position="121"/>
    </location>
</feature>
<evidence type="ECO:0000256" key="3">
    <source>
        <dbReference type="ARBA" id="ARBA00022741"/>
    </source>
</evidence>
<dbReference type="EMBL" id="MLYV02000880">
    <property type="protein sequence ID" value="PSR75731.1"/>
    <property type="molecule type" value="Genomic_DNA"/>
</dbReference>
<dbReference type="GO" id="GO:0005524">
    <property type="term" value="F:ATP binding"/>
    <property type="evidence" value="ECO:0007669"/>
    <property type="project" value="UniProtKB-KW"/>
</dbReference>
<dbReference type="GO" id="GO:1903013">
    <property type="term" value="P:response to differentiation-inducing factor 1"/>
    <property type="evidence" value="ECO:0007669"/>
    <property type="project" value="TreeGrafter"/>
</dbReference>
<protein>
    <recommendedName>
        <fullName evidence="7">Alpha-type protein kinase domain-containing protein</fullName>
    </recommendedName>
</protein>
<dbReference type="GO" id="GO:0004674">
    <property type="term" value="F:protein serine/threonine kinase activity"/>
    <property type="evidence" value="ECO:0007669"/>
    <property type="project" value="UniProtKB-KW"/>
</dbReference>
<evidence type="ECO:0000259" key="7">
    <source>
        <dbReference type="PROSITE" id="PS51158"/>
    </source>
</evidence>
<keyword evidence="3" id="KW-0547">Nucleotide-binding</keyword>
<dbReference type="CDD" id="cd04515">
    <property type="entry name" value="Alpha_kinase"/>
    <property type="match status" value="1"/>
</dbReference>
<dbReference type="Proteomes" id="UP000186601">
    <property type="component" value="Unassembled WGS sequence"/>
</dbReference>
<dbReference type="GO" id="GO:0031037">
    <property type="term" value="P:myosin II filament disassembly"/>
    <property type="evidence" value="ECO:0007669"/>
    <property type="project" value="TreeGrafter"/>
</dbReference>
<sequence length="591" mass="65215">MPPSHETDPIYCEDLAHPGEGCLREFSNKKKAGLCNVCEALGTFDEEDNDAGRVNYARETAKAKRTEAFEARTNQQQKVATSVQSQANPLVAAIPHSDQALDTQSVRVARQASSGSNRNSGQGSGPPVRYITVQCDPKLNGKKTPEFGIRLASHSADTPMGESWNKGWEKKYSRGFELSDCDIRFKGNINIIRNTDSMTLGDFYDTHAQSSQRESYLGKDCDAKNKGKYQMLHLEIYINKELFLDRTVSASELQTQTSSKRRSAGSFAVPALPSKRGRSSVTAIHSTYTHRSSFDTPIEKATLVQLLYACCNVTKDSGEAEIIWPDSKSGKVVTGYLTNNKFAQGKTKAVYKFTPSDGKGSYVAKRHIDIGAGLNIVTIAENHLNLIAELRRLKLGQWFLDAFYQHARNLGASVSEASGLSESDIDISSDDSGAYWMVEPRRSSAVNRYSGTMNHPAARGKMQLTISAFEHFTFEHSDHNVVLADVQATPGMLPNDQGAGQILFDVMMHTPDGKSGVGDHGQEGIDVFLEQHQCQQFCHELQLGPLRIPRLNRTHAARLKSVEPATSADDEDNEEEDKEDELEPDELPGFN</sequence>
<dbReference type="InterPro" id="IPR011009">
    <property type="entry name" value="Kinase-like_dom_sf"/>
</dbReference>
<dbReference type="SMART" id="SM00811">
    <property type="entry name" value="Alpha_kinase"/>
    <property type="match status" value="1"/>
</dbReference>
<dbReference type="Gene3D" id="3.20.200.10">
    <property type="entry name" value="MHCK/EF2 kinase"/>
    <property type="match status" value="1"/>
</dbReference>
<feature type="region of interest" description="Disordered" evidence="6">
    <location>
        <begin position="97"/>
        <end position="129"/>
    </location>
</feature>
<dbReference type="AlphaFoldDB" id="A0A2R6NS83"/>
<dbReference type="PANTHER" id="PTHR45992:SF2">
    <property type="entry name" value="EUKARYOTIC ELONGATION FACTOR 2 KINASE"/>
    <property type="match status" value="1"/>
</dbReference>
<evidence type="ECO:0000313" key="8">
    <source>
        <dbReference type="EMBL" id="PSR75731.1"/>
    </source>
</evidence>
<keyword evidence="9" id="KW-1185">Reference proteome</keyword>
<evidence type="ECO:0000256" key="4">
    <source>
        <dbReference type="ARBA" id="ARBA00022777"/>
    </source>
</evidence>
<evidence type="ECO:0000256" key="2">
    <source>
        <dbReference type="ARBA" id="ARBA00022679"/>
    </source>
</evidence>
<keyword evidence="2" id="KW-0808">Transferase</keyword>
<dbReference type="PANTHER" id="PTHR45992">
    <property type="entry name" value="EUKARYOTIC ELONGATION FACTOR 2 KINASE-RELATED"/>
    <property type="match status" value="1"/>
</dbReference>
<feature type="compositionally biased region" description="Acidic residues" evidence="6">
    <location>
        <begin position="568"/>
        <end position="591"/>
    </location>
</feature>
<reference evidence="8 9" key="1">
    <citation type="submission" date="2018-02" db="EMBL/GenBank/DDBJ databases">
        <title>Genome sequence of the basidiomycete white-rot fungus Phlebia centrifuga.</title>
        <authorList>
            <person name="Granchi Z."/>
            <person name="Peng M."/>
            <person name="de Vries R.P."/>
            <person name="Hilden K."/>
            <person name="Makela M.R."/>
            <person name="Grigoriev I."/>
            <person name="Riley R."/>
        </authorList>
    </citation>
    <scope>NUCLEOTIDE SEQUENCE [LARGE SCALE GENOMIC DNA]</scope>
    <source>
        <strain evidence="8 9">FBCC195</strain>
    </source>
</reference>
<organism evidence="8 9">
    <name type="scientific">Hermanssonia centrifuga</name>
    <dbReference type="NCBI Taxonomy" id="98765"/>
    <lineage>
        <taxon>Eukaryota</taxon>
        <taxon>Fungi</taxon>
        <taxon>Dikarya</taxon>
        <taxon>Basidiomycota</taxon>
        <taxon>Agaricomycotina</taxon>
        <taxon>Agaricomycetes</taxon>
        <taxon>Polyporales</taxon>
        <taxon>Meruliaceae</taxon>
        <taxon>Hermanssonia</taxon>
    </lineage>
</organism>
<keyword evidence="4" id="KW-0418">Kinase</keyword>
<dbReference type="SUPFAM" id="SSF56112">
    <property type="entry name" value="Protein kinase-like (PK-like)"/>
    <property type="match status" value="1"/>
</dbReference>
<gene>
    <name evidence="8" type="ORF">PHLCEN_2v8915</name>
</gene>
<dbReference type="InterPro" id="IPR004166">
    <property type="entry name" value="a-kinase_dom"/>
</dbReference>
<name>A0A2R6NS83_9APHY</name>
<dbReference type="Pfam" id="PF02816">
    <property type="entry name" value="Alpha_kinase"/>
    <property type="match status" value="1"/>
</dbReference>